<dbReference type="GO" id="GO:0016787">
    <property type="term" value="F:hydrolase activity"/>
    <property type="evidence" value="ECO:0007669"/>
    <property type="project" value="UniProtKB-KW"/>
</dbReference>
<feature type="compositionally biased region" description="Basic and acidic residues" evidence="4">
    <location>
        <begin position="1"/>
        <end position="12"/>
    </location>
</feature>
<sequence>MKKFDWKKFLRDRNKRGSANRNRRQTGSETDFEGFETQRSFSGGGEVRDDTETLTSTSFDSRATPFNKSKKRRREQVAVAVDNSHFERMPISGIEVRLPPGLRLYSSQKLMMVRIIMALTKKLNLLAESPTGSGKTLALLASSCAWLDDYKRRRYEARKACPIHGGSGSDTPTTNSEVYDDDVSDAVVKVEAAGEVFRPKAHNHVTTACHMTMSFFTDFGSSSHVQRDLNASTLANTPTVKSEQRKVCLCLPRTRVYYGTRTHKQISQVVREFSRLPYRGIISHTILASREQSCINTAARQSYDVSGYCKELISAGGVCHSSL</sequence>
<dbReference type="InterPro" id="IPR010614">
    <property type="entry name" value="RAD3-like_helicase_DEAD"/>
</dbReference>
<keyword evidence="7" id="KW-1185">Reference proteome</keyword>
<dbReference type="Pfam" id="PF06733">
    <property type="entry name" value="DEAD_2"/>
    <property type="match status" value="1"/>
</dbReference>
<dbReference type="GO" id="GO:0003678">
    <property type="term" value="F:DNA helicase activity"/>
    <property type="evidence" value="ECO:0007669"/>
    <property type="project" value="InterPro"/>
</dbReference>
<feature type="domain" description="Helicase ATP-binding" evidence="5">
    <location>
        <begin position="94"/>
        <end position="323"/>
    </location>
</feature>
<dbReference type="GO" id="GO:0005634">
    <property type="term" value="C:nucleus"/>
    <property type="evidence" value="ECO:0007669"/>
    <property type="project" value="TreeGrafter"/>
</dbReference>
<feature type="region of interest" description="Disordered" evidence="4">
    <location>
        <begin position="1"/>
        <end position="73"/>
    </location>
</feature>
<dbReference type="GO" id="GO:1990918">
    <property type="term" value="P:double-strand break repair involved in meiotic recombination"/>
    <property type="evidence" value="ECO:0007669"/>
    <property type="project" value="TreeGrafter"/>
</dbReference>
<evidence type="ECO:0000256" key="4">
    <source>
        <dbReference type="SAM" id="MobiDB-lite"/>
    </source>
</evidence>
<evidence type="ECO:0000256" key="1">
    <source>
        <dbReference type="ARBA" id="ARBA00022741"/>
    </source>
</evidence>
<evidence type="ECO:0000313" key="7">
    <source>
        <dbReference type="Proteomes" id="UP001196413"/>
    </source>
</evidence>
<gene>
    <name evidence="6" type="ORF">KIN20_021564</name>
</gene>
<dbReference type="Gene3D" id="3.40.50.300">
    <property type="entry name" value="P-loop containing nucleotide triphosphate hydrolases"/>
    <property type="match status" value="2"/>
</dbReference>
<protein>
    <recommendedName>
        <fullName evidence="5">Helicase ATP-binding domain-containing protein</fullName>
    </recommendedName>
</protein>
<dbReference type="EMBL" id="JAHQIW010004378">
    <property type="protein sequence ID" value="KAJ1362134.1"/>
    <property type="molecule type" value="Genomic_DNA"/>
</dbReference>
<proteinExistence type="predicted"/>
<feature type="compositionally biased region" description="Polar residues" evidence="4">
    <location>
        <begin position="53"/>
        <end position="67"/>
    </location>
</feature>
<evidence type="ECO:0000256" key="3">
    <source>
        <dbReference type="ARBA" id="ARBA00022840"/>
    </source>
</evidence>
<dbReference type="GO" id="GO:0003677">
    <property type="term" value="F:DNA binding"/>
    <property type="evidence" value="ECO:0007669"/>
    <property type="project" value="InterPro"/>
</dbReference>
<accession>A0AAD5N823</accession>
<dbReference type="Proteomes" id="UP001196413">
    <property type="component" value="Unassembled WGS sequence"/>
</dbReference>
<dbReference type="PANTHER" id="PTHR11472">
    <property type="entry name" value="DNA REPAIR DEAD HELICASE RAD3/XP-D SUBFAMILY MEMBER"/>
    <property type="match status" value="1"/>
</dbReference>
<dbReference type="InterPro" id="IPR027417">
    <property type="entry name" value="P-loop_NTPase"/>
</dbReference>
<dbReference type="GO" id="GO:0005524">
    <property type="term" value="F:ATP binding"/>
    <property type="evidence" value="ECO:0007669"/>
    <property type="project" value="UniProtKB-KW"/>
</dbReference>
<dbReference type="PANTHER" id="PTHR11472:SF47">
    <property type="entry name" value="FANCONI ANEMIA GROUP J PROTEIN"/>
    <property type="match status" value="1"/>
</dbReference>
<organism evidence="6 7">
    <name type="scientific">Parelaphostrongylus tenuis</name>
    <name type="common">Meningeal worm</name>
    <dbReference type="NCBI Taxonomy" id="148309"/>
    <lineage>
        <taxon>Eukaryota</taxon>
        <taxon>Metazoa</taxon>
        <taxon>Ecdysozoa</taxon>
        <taxon>Nematoda</taxon>
        <taxon>Chromadorea</taxon>
        <taxon>Rhabditida</taxon>
        <taxon>Rhabditina</taxon>
        <taxon>Rhabditomorpha</taxon>
        <taxon>Strongyloidea</taxon>
        <taxon>Metastrongylidae</taxon>
        <taxon>Parelaphostrongylus</taxon>
    </lineage>
</organism>
<keyword evidence="1" id="KW-0547">Nucleotide-binding</keyword>
<feature type="compositionally biased region" description="Basic residues" evidence="4">
    <location>
        <begin position="13"/>
        <end position="24"/>
    </location>
</feature>
<keyword evidence="3" id="KW-0067">ATP-binding</keyword>
<dbReference type="SUPFAM" id="SSF52540">
    <property type="entry name" value="P-loop containing nucleoside triphosphate hydrolases"/>
    <property type="match status" value="1"/>
</dbReference>
<dbReference type="GO" id="GO:0006289">
    <property type="term" value="P:nucleotide-excision repair"/>
    <property type="evidence" value="ECO:0007669"/>
    <property type="project" value="TreeGrafter"/>
</dbReference>
<evidence type="ECO:0000313" key="6">
    <source>
        <dbReference type="EMBL" id="KAJ1362134.1"/>
    </source>
</evidence>
<dbReference type="PROSITE" id="PS51193">
    <property type="entry name" value="HELICASE_ATP_BIND_2"/>
    <property type="match status" value="1"/>
</dbReference>
<dbReference type="AlphaFoldDB" id="A0AAD5N823"/>
<evidence type="ECO:0000256" key="2">
    <source>
        <dbReference type="ARBA" id="ARBA00022801"/>
    </source>
</evidence>
<reference evidence="6" key="1">
    <citation type="submission" date="2021-06" db="EMBL/GenBank/DDBJ databases">
        <title>Parelaphostrongylus tenuis whole genome reference sequence.</title>
        <authorList>
            <person name="Garwood T.J."/>
            <person name="Larsen P.A."/>
            <person name="Fountain-Jones N.M."/>
            <person name="Garbe J.R."/>
            <person name="Macchietto M.G."/>
            <person name="Kania S.A."/>
            <person name="Gerhold R.W."/>
            <person name="Richards J.E."/>
            <person name="Wolf T.M."/>
        </authorList>
    </citation>
    <scope>NUCLEOTIDE SEQUENCE</scope>
    <source>
        <strain evidence="6">MNPRO001-30</strain>
        <tissue evidence="6">Meninges</tissue>
    </source>
</reference>
<dbReference type="InterPro" id="IPR014013">
    <property type="entry name" value="Helic_SF1/SF2_ATP-bd_DinG/Rad3"/>
</dbReference>
<evidence type="ECO:0000259" key="5">
    <source>
        <dbReference type="PROSITE" id="PS51193"/>
    </source>
</evidence>
<comment type="caution">
    <text evidence="6">The sequence shown here is derived from an EMBL/GenBank/DDBJ whole genome shotgun (WGS) entry which is preliminary data.</text>
</comment>
<keyword evidence="2" id="KW-0378">Hydrolase</keyword>
<dbReference type="InterPro" id="IPR045028">
    <property type="entry name" value="DinG/Rad3-like"/>
</dbReference>
<name>A0AAD5N823_PARTN</name>